<evidence type="ECO:0000259" key="1">
    <source>
        <dbReference type="Pfam" id="PF05239"/>
    </source>
</evidence>
<dbReference type="Pfam" id="PF05239">
    <property type="entry name" value="PRC"/>
    <property type="match status" value="1"/>
</dbReference>
<gene>
    <name evidence="2" type="ORF">WG78_15060</name>
</gene>
<evidence type="ECO:0000313" key="3">
    <source>
        <dbReference type="Proteomes" id="UP000037939"/>
    </source>
</evidence>
<feature type="domain" description="PRC-barrel" evidence="1">
    <location>
        <begin position="29"/>
        <end position="95"/>
    </location>
</feature>
<dbReference type="InterPro" id="IPR011033">
    <property type="entry name" value="PRC_barrel-like_sf"/>
</dbReference>
<dbReference type="Proteomes" id="UP000037939">
    <property type="component" value="Unassembled WGS sequence"/>
</dbReference>
<dbReference type="AlphaFoldDB" id="A0A0N0XHI8"/>
<dbReference type="STRING" id="857265.WG78_15060"/>
<dbReference type="PANTHER" id="PTHR36505">
    <property type="entry name" value="BLR1072 PROTEIN"/>
    <property type="match status" value="1"/>
</dbReference>
<organism evidence="2 3">
    <name type="scientific">Amantichitinum ursilacus</name>
    <dbReference type="NCBI Taxonomy" id="857265"/>
    <lineage>
        <taxon>Bacteria</taxon>
        <taxon>Pseudomonadati</taxon>
        <taxon>Pseudomonadota</taxon>
        <taxon>Betaproteobacteria</taxon>
        <taxon>Neisseriales</taxon>
        <taxon>Chitinibacteraceae</taxon>
        <taxon>Amantichitinum</taxon>
    </lineage>
</organism>
<dbReference type="SUPFAM" id="SSF50346">
    <property type="entry name" value="PRC-barrel domain"/>
    <property type="match status" value="1"/>
</dbReference>
<dbReference type="InterPro" id="IPR027275">
    <property type="entry name" value="PRC-brl_dom"/>
</dbReference>
<dbReference type="Gene3D" id="2.30.30.240">
    <property type="entry name" value="PRC-barrel domain"/>
    <property type="match status" value="1"/>
</dbReference>
<accession>A0A0N0XHI8</accession>
<evidence type="ECO:0000313" key="2">
    <source>
        <dbReference type="EMBL" id="KPC51913.1"/>
    </source>
</evidence>
<keyword evidence="3" id="KW-1185">Reference proteome</keyword>
<protein>
    <submittedName>
        <fullName evidence="2">PRC-barrel domain protein</fullName>
    </submittedName>
</protein>
<sequence length="140" mass="15409">MNSPNPINLPVNQGATAGAAYDTSRRRVIASRTLEGAKVVNDLGEELGKIDQVVLDIDRGRIAYAVLSFGGFMGLGDKLFALPWSSLQSDPVNERFILGGVDRARLESAPGFDKDHWPVFADDQWAVGIHDYYGIDPYWQ</sequence>
<dbReference type="EMBL" id="LAQT01000012">
    <property type="protein sequence ID" value="KPC51913.1"/>
    <property type="molecule type" value="Genomic_DNA"/>
</dbReference>
<name>A0A0N0XHI8_9NEIS</name>
<dbReference type="PATRIC" id="fig|857265.3.peg.3099"/>
<reference evidence="2 3" key="1">
    <citation type="submission" date="2015-07" db="EMBL/GenBank/DDBJ databases">
        <title>Draft genome sequence of the Amantichitinum ursilacus IGB-41, a new chitin-degrading bacterium.</title>
        <authorList>
            <person name="Kirstahler P."/>
            <person name="Guenther M."/>
            <person name="Grumaz C."/>
            <person name="Rupp S."/>
            <person name="Zibek S."/>
            <person name="Sohn K."/>
        </authorList>
    </citation>
    <scope>NUCLEOTIDE SEQUENCE [LARGE SCALE GENOMIC DNA]</scope>
    <source>
        <strain evidence="2 3">IGB-41</strain>
    </source>
</reference>
<dbReference type="RefSeq" id="WP_053938649.1">
    <property type="nucleotide sequence ID" value="NZ_LAQT01000012.1"/>
</dbReference>
<comment type="caution">
    <text evidence="2">The sequence shown here is derived from an EMBL/GenBank/DDBJ whole genome shotgun (WGS) entry which is preliminary data.</text>
</comment>
<dbReference type="PANTHER" id="PTHR36505:SF1">
    <property type="entry name" value="BLR1072 PROTEIN"/>
    <property type="match status" value="1"/>
</dbReference>
<proteinExistence type="predicted"/>